<feature type="domain" description="Multidrug resistance protein MdtA-like C-terminal permuted SH3" evidence="6">
    <location>
        <begin position="296"/>
        <end position="348"/>
    </location>
</feature>
<dbReference type="PANTHER" id="PTHR30158:SF23">
    <property type="entry name" value="MULTIDRUG RESISTANCE PROTEIN MEXA"/>
    <property type="match status" value="1"/>
</dbReference>
<dbReference type="Pfam" id="PF25944">
    <property type="entry name" value="Beta-barrel_RND"/>
    <property type="match status" value="1"/>
</dbReference>
<dbReference type="Pfam" id="PF25967">
    <property type="entry name" value="RND-MFP_C"/>
    <property type="match status" value="1"/>
</dbReference>
<dbReference type="EMBL" id="JBHTIC010000008">
    <property type="protein sequence ID" value="MFD0762054.1"/>
    <property type="molecule type" value="Genomic_DNA"/>
</dbReference>
<evidence type="ECO:0000256" key="1">
    <source>
        <dbReference type="ARBA" id="ARBA00004196"/>
    </source>
</evidence>
<reference evidence="8" key="1">
    <citation type="journal article" date="2019" name="Int. J. Syst. Evol. Microbiol.">
        <title>The Global Catalogue of Microorganisms (GCM) 10K type strain sequencing project: providing services to taxonomists for standard genome sequencing and annotation.</title>
        <authorList>
            <consortium name="The Broad Institute Genomics Platform"/>
            <consortium name="The Broad Institute Genome Sequencing Center for Infectious Disease"/>
            <person name="Wu L."/>
            <person name="Ma J."/>
        </authorList>
    </citation>
    <scope>NUCLEOTIDE SEQUENCE [LARGE SCALE GENOMIC DNA]</scope>
    <source>
        <strain evidence="8">CCUG 60022</strain>
    </source>
</reference>
<dbReference type="NCBIfam" id="TIGR01730">
    <property type="entry name" value="RND_mfp"/>
    <property type="match status" value="1"/>
</dbReference>
<gene>
    <name evidence="7" type="ORF">ACFQZW_08175</name>
</gene>
<evidence type="ECO:0000259" key="6">
    <source>
        <dbReference type="Pfam" id="PF25967"/>
    </source>
</evidence>
<protein>
    <submittedName>
        <fullName evidence="7">Efflux RND transporter periplasmic adaptor subunit</fullName>
    </submittedName>
</protein>
<comment type="similarity">
    <text evidence="2">Belongs to the membrane fusion protein (MFP) (TC 8.A.1) family.</text>
</comment>
<name>A0ABW2Z6Z9_9FLAO</name>
<dbReference type="InterPro" id="IPR006143">
    <property type="entry name" value="RND_pump_MFP"/>
</dbReference>
<dbReference type="SUPFAM" id="SSF111369">
    <property type="entry name" value="HlyD-like secretion proteins"/>
    <property type="match status" value="1"/>
</dbReference>
<dbReference type="RefSeq" id="WP_298262351.1">
    <property type="nucleotide sequence ID" value="NZ_JBHTIC010000008.1"/>
</dbReference>
<keyword evidence="3" id="KW-0732">Signal</keyword>
<dbReference type="InterPro" id="IPR058626">
    <property type="entry name" value="MdtA-like_b-barrel"/>
</dbReference>
<feature type="domain" description="Multidrug resistance protein MdtA-like barrel-sandwich hybrid" evidence="4">
    <location>
        <begin position="64"/>
        <end position="189"/>
    </location>
</feature>
<dbReference type="Gene3D" id="1.10.287.470">
    <property type="entry name" value="Helix hairpin bin"/>
    <property type="match status" value="1"/>
</dbReference>
<feature type="domain" description="Multidrug resistance protein MdtA-like beta-barrel" evidence="5">
    <location>
        <begin position="195"/>
        <end position="281"/>
    </location>
</feature>
<evidence type="ECO:0000259" key="5">
    <source>
        <dbReference type="Pfam" id="PF25944"/>
    </source>
</evidence>
<sequence>MKKIIKSVFILSLSFVLYSCNNNENKQVQNQQRAMPFPVSIIENKTVIGYDTYPTSIEGIINSEVRAKTTGYISKVLVDEGQKVKKGQVLFQLETESLTQDAKAAAANVNAAQVEVNKLKPLVEKNIISEVQLETAKAKLLQAKSSYNSLLATIGYAQVKSPIDGWVGSINYREGSLISPSNSTPLTVVVDTKKVYAYFSMNENEYLNFLQKTKGNNLQEKIKNFPKVELKLANGTIFSEKGKIQTVNGQVNKVTGTVNFRALFNNPNLLISNGNSGQIRIPIEYKNKPVLPKSATFEQQGQVFTYKVDNNNTAKAKLINIKASVDNLYVIESGLTAGETIVTSGINKLRNNTVISPQEVAYDSIVKPIKVLF</sequence>
<keyword evidence="8" id="KW-1185">Reference proteome</keyword>
<dbReference type="InterPro" id="IPR058627">
    <property type="entry name" value="MdtA-like_C"/>
</dbReference>
<dbReference type="Pfam" id="PF25917">
    <property type="entry name" value="BSH_RND"/>
    <property type="match status" value="1"/>
</dbReference>
<evidence type="ECO:0000256" key="3">
    <source>
        <dbReference type="SAM" id="SignalP"/>
    </source>
</evidence>
<dbReference type="InterPro" id="IPR058625">
    <property type="entry name" value="MdtA-like_BSH"/>
</dbReference>
<evidence type="ECO:0000313" key="8">
    <source>
        <dbReference type="Proteomes" id="UP001597032"/>
    </source>
</evidence>
<evidence type="ECO:0000259" key="4">
    <source>
        <dbReference type="Pfam" id="PF25917"/>
    </source>
</evidence>
<evidence type="ECO:0000313" key="7">
    <source>
        <dbReference type="EMBL" id="MFD0762054.1"/>
    </source>
</evidence>
<dbReference type="PANTHER" id="PTHR30158">
    <property type="entry name" value="ACRA/E-RELATED COMPONENT OF DRUG EFFLUX TRANSPORTER"/>
    <property type="match status" value="1"/>
</dbReference>
<comment type="subcellular location">
    <subcellularLocation>
        <location evidence="1">Cell envelope</location>
    </subcellularLocation>
</comment>
<dbReference type="Proteomes" id="UP001597032">
    <property type="component" value="Unassembled WGS sequence"/>
</dbReference>
<proteinExistence type="inferred from homology"/>
<dbReference type="Gene3D" id="2.40.30.170">
    <property type="match status" value="1"/>
</dbReference>
<dbReference type="PROSITE" id="PS51257">
    <property type="entry name" value="PROKAR_LIPOPROTEIN"/>
    <property type="match status" value="1"/>
</dbReference>
<comment type="caution">
    <text evidence="7">The sequence shown here is derived from an EMBL/GenBank/DDBJ whole genome shotgun (WGS) entry which is preliminary data.</text>
</comment>
<organism evidence="7 8">
    <name type="scientific">Lutibacter aestuarii</name>
    <dbReference type="NCBI Taxonomy" id="861111"/>
    <lineage>
        <taxon>Bacteria</taxon>
        <taxon>Pseudomonadati</taxon>
        <taxon>Bacteroidota</taxon>
        <taxon>Flavobacteriia</taxon>
        <taxon>Flavobacteriales</taxon>
        <taxon>Flavobacteriaceae</taxon>
        <taxon>Lutibacter</taxon>
    </lineage>
</organism>
<feature type="signal peptide" evidence="3">
    <location>
        <begin position="1"/>
        <end position="19"/>
    </location>
</feature>
<accession>A0ABW2Z6Z9</accession>
<feature type="chain" id="PRO_5046714786" evidence="3">
    <location>
        <begin position="20"/>
        <end position="373"/>
    </location>
</feature>
<dbReference type="Gene3D" id="2.40.420.20">
    <property type="match status" value="1"/>
</dbReference>
<dbReference type="Gene3D" id="2.40.50.100">
    <property type="match status" value="1"/>
</dbReference>
<evidence type="ECO:0000256" key="2">
    <source>
        <dbReference type="ARBA" id="ARBA00009477"/>
    </source>
</evidence>